<dbReference type="GO" id="GO:0016787">
    <property type="term" value="F:hydrolase activity"/>
    <property type="evidence" value="ECO:0007669"/>
    <property type="project" value="UniProtKB-KW"/>
</dbReference>
<comment type="caution">
    <text evidence="9">The sequence shown here is derived from an EMBL/GenBank/DDBJ whole genome shotgun (WGS) entry which is preliminary data.</text>
</comment>
<evidence type="ECO:0000256" key="5">
    <source>
        <dbReference type="ARBA" id="ARBA00022723"/>
    </source>
</evidence>
<feature type="domain" description="DDE Tnp4" evidence="8">
    <location>
        <begin position="161"/>
        <end position="320"/>
    </location>
</feature>
<name>A0AAV8VIJ8_9CUCU</name>
<protein>
    <recommendedName>
        <fullName evidence="8">DDE Tnp4 domain-containing protein</fullName>
    </recommendedName>
</protein>
<keyword evidence="4" id="KW-0540">Nuclease</keyword>
<keyword evidence="7" id="KW-0539">Nucleus</keyword>
<sequence>MALEQLAYLAAIEALENAENAVENVARQRQFIPLEPFEDLPDHQFIKIYRLDKDTATHVIDLLQPYMVAPRRISDLSIERKVLTTLRFYASGSYQADIGNHLNHAVSQASVSRCIQQVTDAFNTPNIFNDNIHLPRNVDELVRVRNKFYEKYNFPGVAGCVDFTHVAISPPVMNDNMYPEVVYVNRKGYHSINVQLICDADLKIMNIARFPGSTNDCFIWNNSNAFEYIRNVHRGGHTSFYFLGDSGYALRPWMMTPILDAVPGSPEDRFNNRHRTTRATIERCNDVLKLRFRCLLKHRTLHYEPEKSSKIINACSVLHNICIDRNVPQVDDDEILGEIDFGAYCLRNGSFSLLKARGSILRVSNSKQRTQKRPGDATHVCE</sequence>
<dbReference type="Proteomes" id="UP001159042">
    <property type="component" value="Unassembled WGS sequence"/>
</dbReference>
<keyword evidence="10" id="KW-1185">Reference proteome</keyword>
<comment type="similarity">
    <text evidence="3">Belongs to the HARBI1 family.</text>
</comment>
<keyword evidence="6" id="KW-0378">Hydrolase</keyword>
<evidence type="ECO:0000313" key="9">
    <source>
        <dbReference type="EMBL" id="KAJ8914147.1"/>
    </source>
</evidence>
<comment type="subcellular location">
    <subcellularLocation>
        <location evidence="2">Nucleus</location>
    </subcellularLocation>
</comment>
<accession>A0AAV8VIJ8</accession>
<comment type="cofactor">
    <cofactor evidence="1">
        <name>a divalent metal cation</name>
        <dbReference type="ChEBI" id="CHEBI:60240"/>
    </cofactor>
</comment>
<dbReference type="InterPro" id="IPR045249">
    <property type="entry name" value="HARBI1-like"/>
</dbReference>
<dbReference type="PANTHER" id="PTHR22930:SF289">
    <property type="entry name" value="DDE TNP4 DOMAIN-CONTAINING PROTEIN-RELATED"/>
    <property type="match status" value="1"/>
</dbReference>
<evidence type="ECO:0000256" key="3">
    <source>
        <dbReference type="ARBA" id="ARBA00006958"/>
    </source>
</evidence>
<evidence type="ECO:0000256" key="4">
    <source>
        <dbReference type="ARBA" id="ARBA00022722"/>
    </source>
</evidence>
<keyword evidence="5" id="KW-0479">Metal-binding</keyword>
<dbReference type="PANTHER" id="PTHR22930">
    <property type="match status" value="1"/>
</dbReference>
<evidence type="ECO:0000256" key="7">
    <source>
        <dbReference type="ARBA" id="ARBA00023242"/>
    </source>
</evidence>
<organism evidence="9 10">
    <name type="scientific">Exocentrus adspersus</name>
    <dbReference type="NCBI Taxonomy" id="1586481"/>
    <lineage>
        <taxon>Eukaryota</taxon>
        <taxon>Metazoa</taxon>
        <taxon>Ecdysozoa</taxon>
        <taxon>Arthropoda</taxon>
        <taxon>Hexapoda</taxon>
        <taxon>Insecta</taxon>
        <taxon>Pterygota</taxon>
        <taxon>Neoptera</taxon>
        <taxon>Endopterygota</taxon>
        <taxon>Coleoptera</taxon>
        <taxon>Polyphaga</taxon>
        <taxon>Cucujiformia</taxon>
        <taxon>Chrysomeloidea</taxon>
        <taxon>Cerambycidae</taxon>
        <taxon>Lamiinae</taxon>
        <taxon>Acanthocinini</taxon>
        <taxon>Exocentrus</taxon>
    </lineage>
</organism>
<dbReference type="GO" id="GO:0005634">
    <property type="term" value="C:nucleus"/>
    <property type="evidence" value="ECO:0007669"/>
    <property type="project" value="UniProtKB-SubCell"/>
</dbReference>
<dbReference type="Pfam" id="PF13359">
    <property type="entry name" value="DDE_Tnp_4"/>
    <property type="match status" value="1"/>
</dbReference>
<dbReference type="InterPro" id="IPR027806">
    <property type="entry name" value="HARBI1_dom"/>
</dbReference>
<evidence type="ECO:0000256" key="1">
    <source>
        <dbReference type="ARBA" id="ARBA00001968"/>
    </source>
</evidence>
<evidence type="ECO:0000256" key="2">
    <source>
        <dbReference type="ARBA" id="ARBA00004123"/>
    </source>
</evidence>
<reference evidence="9 10" key="1">
    <citation type="journal article" date="2023" name="Insect Mol. Biol.">
        <title>Genome sequencing provides insights into the evolution of gene families encoding plant cell wall-degrading enzymes in longhorned beetles.</title>
        <authorList>
            <person name="Shin N.R."/>
            <person name="Okamura Y."/>
            <person name="Kirsch R."/>
            <person name="Pauchet Y."/>
        </authorList>
    </citation>
    <scope>NUCLEOTIDE SEQUENCE [LARGE SCALE GENOMIC DNA]</scope>
    <source>
        <strain evidence="9">EAD_L_NR</strain>
    </source>
</reference>
<gene>
    <name evidence="9" type="ORF">NQ315_016225</name>
</gene>
<dbReference type="GO" id="GO:0004518">
    <property type="term" value="F:nuclease activity"/>
    <property type="evidence" value="ECO:0007669"/>
    <property type="project" value="UniProtKB-KW"/>
</dbReference>
<dbReference type="GO" id="GO:0046872">
    <property type="term" value="F:metal ion binding"/>
    <property type="evidence" value="ECO:0007669"/>
    <property type="project" value="UniProtKB-KW"/>
</dbReference>
<dbReference type="AlphaFoldDB" id="A0AAV8VIJ8"/>
<evidence type="ECO:0000259" key="8">
    <source>
        <dbReference type="Pfam" id="PF13359"/>
    </source>
</evidence>
<dbReference type="EMBL" id="JANEYG010000079">
    <property type="protein sequence ID" value="KAJ8914147.1"/>
    <property type="molecule type" value="Genomic_DNA"/>
</dbReference>
<proteinExistence type="inferred from homology"/>
<evidence type="ECO:0000256" key="6">
    <source>
        <dbReference type="ARBA" id="ARBA00022801"/>
    </source>
</evidence>
<evidence type="ECO:0000313" key="10">
    <source>
        <dbReference type="Proteomes" id="UP001159042"/>
    </source>
</evidence>